<dbReference type="Proteomes" id="UP000886523">
    <property type="component" value="Unassembled WGS sequence"/>
</dbReference>
<sequence length="170" mass="18458">MLQMEELVLLTVVCGHTDSPHKFHSFNQGMQLETWNGFHFLELAARFKGGLPGLLGVLQGGKIISLSTLLENVMISPLSAEAQVQLLSIPGHPYSNFSNVFTDFLSGTGIPNVALAQSQGLLMLGDQIGEDLDSQDPSLHSCLFHRAATGSEALLKSTSVRVHIQFSNLW</sequence>
<evidence type="ECO:0000313" key="2">
    <source>
        <dbReference type="Proteomes" id="UP000886523"/>
    </source>
</evidence>
<name>A0A9P6DSU4_9AGAM</name>
<gene>
    <name evidence="1" type="ORF">BS47DRAFT_1364979</name>
</gene>
<dbReference type="OrthoDB" id="3214991at2759"/>
<accession>A0A9P6DSU4</accession>
<evidence type="ECO:0000313" key="1">
    <source>
        <dbReference type="EMBL" id="KAF9509889.1"/>
    </source>
</evidence>
<organism evidence="1 2">
    <name type="scientific">Hydnum rufescens UP504</name>
    <dbReference type="NCBI Taxonomy" id="1448309"/>
    <lineage>
        <taxon>Eukaryota</taxon>
        <taxon>Fungi</taxon>
        <taxon>Dikarya</taxon>
        <taxon>Basidiomycota</taxon>
        <taxon>Agaricomycotina</taxon>
        <taxon>Agaricomycetes</taxon>
        <taxon>Cantharellales</taxon>
        <taxon>Hydnaceae</taxon>
        <taxon>Hydnum</taxon>
    </lineage>
</organism>
<dbReference type="AlphaFoldDB" id="A0A9P6DSU4"/>
<dbReference type="EMBL" id="MU129027">
    <property type="protein sequence ID" value="KAF9509889.1"/>
    <property type="molecule type" value="Genomic_DNA"/>
</dbReference>
<keyword evidence="2" id="KW-1185">Reference proteome</keyword>
<protein>
    <submittedName>
        <fullName evidence="1">Uncharacterized protein</fullName>
    </submittedName>
</protein>
<proteinExistence type="predicted"/>
<reference evidence="1" key="1">
    <citation type="journal article" date="2020" name="Nat. Commun.">
        <title>Large-scale genome sequencing of mycorrhizal fungi provides insights into the early evolution of symbiotic traits.</title>
        <authorList>
            <person name="Miyauchi S."/>
            <person name="Kiss E."/>
            <person name="Kuo A."/>
            <person name="Drula E."/>
            <person name="Kohler A."/>
            <person name="Sanchez-Garcia M."/>
            <person name="Morin E."/>
            <person name="Andreopoulos B."/>
            <person name="Barry K.W."/>
            <person name="Bonito G."/>
            <person name="Buee M."/>
            <person name="Carver A."/>
            <person name="Chen C."/>
            <person name="Cichocki N."/>
            <person name="Clum A."/>
            <person name="Culley D."/>
            <person name="Crous P.W."/>
            <person name="Fauchery L."/>
            <person name="Girlanda M."/>
            <person name="Hayes R.D."/>
            <person name="Keri Z."/>
            <person name="LaButti K."/>
            <person name="Lipzen A."/>
            <person name="Lombard V."/>
            <person name="Magnuson J."/>
            <person name="Maillard F."/>
            <person name="Murat C."/>
            <person name="Nolan M."/>
            <person name="Ohm R.A."/>
            <person name="Pangilinan J."/>
            <person name="Pereira M.F."/>
            <person name="Perotto S."/>
            <person name="Peter M."/>
            <person name="Pfister S."/>
            <person name="Riley R."/>
            <person name="Sitrit Y."/>
            <person name="Stielow J.B."/>
            <person name="Szollosi G."/>
            <person name="Zifcakova L."/>
            <person name="Stursova M."/>
            <person name="Spatafora J.W."/>
            <person name="Tedersoo L."/>
            <person name="Vaario L.M."/>
            <person name="Yamada A."/>
            <person name="Yan M."/>
            <person name="Wang P."/>
            <person name="Xu J."/>
            <person name="Bruns T."/>
            <person name="Baldrian P."/>
            <person name="Vilgalys R."/>
            <person name="Dunand C."/>
            <person name="Henrissat B."/>
            <person name="Grigoriev I.V."/>
            <person name="Hibbett D."/>
            <person name="Nagy L.G."/>
            <person name="Martin F.M."/>
        </authorList>
    </citation>
    <scope>NUCLEOTIDE SEQUENCE</scope>
    <source>
        <strain evidence="1">UP504</strain>
    </source>
</reference>
<comment type="caution">
    <text evidence="1">The sequence shown here is derived from an EMBL/GenBank/DDBJ whole genome shotgun (WGS) entry which is preliminary data.</text>
</comment>